<dbReference type="AlphaFoldDB" id="A0A150RB72"/>
<gene>
    <name evidence="1" type="ORF">BE18_15765</name>
</gene>
<protein>
    <submittedName>
        <fullName evidence="1">Uncharacterized protein</fullName>
    </submittedName>
</protein>
<name>A0A150RB72_SORCE</name>
<reference evidence="1 2" key="1">
    <citation type="submission" date="2014-02" db="EMBL/GenBank/DDBJ databases">
        <title>The small core and large imbalanced accessory genome model reveals a collaborative survival strategy of Sorangium cellulosum strains in nature.</title>
        <authorList>
            <person name="Han K."/>
            <person name="Peng R."/>
            <person name="Blom J."/>
            <person name="Li Y.-Z."/>
        </authorList>
    </citation>
    <scope>NUCLEOTIDE SEQUENCE [LARGE SCALE GENOMIC DNA]</scope>
    <source>
        <strain evidence="1 2">So0149</strain>
    </source>
</reference>
<dbReference type="Proteomes" id="UP000075515">
    <property type="component" value="Unassembled WGS sequence"/>
</dbReference>
<sequence>MNLVEEITQGDTNRGRKECFDEDLTRQQSLFLRRKRVYIGTRRHQLVCEASVLEIEIDLCEL</sequence>
<evidence type="ECO:0000313" key="1">
    <source>
        <dbReference type="EMBL" id="KYF77460.1"/>
    </source>
</evidence>
<accession>A0A150RB72</accession>
<dbReference type="EMBL" id="JEMC01003913">
    <property type="protein sequence ID" value="KYF77460.1"/>
    <property type="molecule type" value="Genomic_DNA"/>
</dbReference>
<comment type="caution">
    <text evidence="1">The sequence shown here is derived from an EMBL/GenBank/DDBJ whole genome shotgun (WGS) entry which is preliminary data.</text>
</comment>
<evidence type="ECO:0000313" key="2">
    <source>
        <dbReference type="Proteomes" id="UP000075515"/>
    </source>
</evidence>
<organism evidence="1 2">
    <name type="scientific">Sorangium cellulosum</name>
    <name type="common">Polyangium cellulosum</name>
    <dbReference type="NCBI Taxonomy" id="56"/>
    <lineage>
        <taxon>Bacteria</taxon>
        <taxon>Pseudomonadati</taxon>
        <taxon>Myxococcota</taxon>
        <taxon>Polyangia</taxon>
        <taxon>Polyangiales</taxon>
        <taxon>Polyangiaceae</taxon>
        <taxon>Sorangium</taxon>
    </lineage>
</organism>
<proteinExistence type="predicted"/>